<gene>
    <name evidence="6" type="ORF">EV210_11766</name>
</gene>
<dbReference type="GO" id="GO:0003677">
    <property type="term" value="F:DNA binding"/>
    <property type="evidence" value="ECO:0007669"/>
    <property type="project" value="UniProtKB-KW"/>
</dbReference>
<dbReference type="PROSITE" id="PS51063">
    <property type="entry name" value="HTH_CRP_2"/>
    <property type="match status" value="1"/>
</dbReference>
<comment type="caution">
    <text evidence="6">The sequence shown here is derived from an EMBL/GenBank/DDBJ whole genome shotgun (WGS) entry which is preliminary data.</text>
</comment>
<reference evidence="6 7" key="1">
    <citation type="submission" date="2019-03" db="EMBL/GenBank/DDBJ databases">
        <title>Genomic Encyclopedia of Type Strains, Phase IV (KMG-IV): sequencing the most valuable type-strain genomes for metagenomic binning, comparative biology and taxonomic classification.</title>
        <authorList>
            <person name="Goeker M."/>
        </authorList>
    </citation>
    <scope>NUCLEOTIDE SEQUENCE [LARGE SCALE GENOMIC DNA]</scope>
    <source>
        <strain evidence="6 7">DSM 15969</strain>
    </source>
</reference>
<dbReference type="PANTHER" id="PTHR24567:SF58">
    <property type="entry name" value="CYCLIC AMP-BINDING REGULATORY PROTEIN"/>
    <property type="match status" value="1"/>
</dbReference>
<dbReference type="Pfam" id="PF00027">
    <property type="entry name" value="cNMP_binding"/>
    <property type="match status" value="1"/>
</dbReference>
<dbReference type="PANTHER" id="PTHR24567">
    <property type="entry name" value="CRP FAMILY TRANSCRIPTIONAL REGULATORY PROTEIN"/>
    <property type="match status" value="1"/>
</dbReference>
<proteinExistence type="predicted"/>
<feature type="domain" description="Cyclic nucleotide-binding" evidence="4">
    <location>
        <begin position="13"/>
        <end position="113"/>
    </location>
</feature>
<evidence type="ECO:0000313" key="6">
    <source>
        <dbReference type="EMBL" id="TCL33608.1"/>
    </source>
</evidence>
<dbReference type="OrthoDB" id="3176638at2"/>
<dbReference type="InterPro" id="IPR018490">
    <property type="entry name" value="cNMP-bd_dom_sf"/>
</dbReference>
<dbReference type="InterPro" id="IPR000595">
    <property type="entry name" value="cNMP-bd_dom"/>
</dbReference>
<dbReference type="InterPro" id="IPR050397">
    <property type="entry name" value="Env_Response_Regulators"/>
</dbReference>
<dbReference type="InterPro" id="IPR014710">
    <property type="entry name" value="RmlC-like_jellyroll"/>
</dbReference>
<name>A0A4R1PQ39_9FIRM</name>
<dbReference type="InterPro" id="IPR036390">
    <property type="entry name" value="WH_DNA-bd_sf"/>
</dbReference>
<evidence type="ECO:0000259" key="5">
    <source>
        <dbReference type="PROSITE" id="PS51063"/>
    </source>
</evidence>
<dbReference type="EMBL" id="SLUI01000017">
    <property type="protein sequence ID" value="TCL33608.1"/>
    <property type="molecule type" value="Genomic_DNA"/>
</dbReference>
<dbReference type="SUPFAM" id="SSF51206">
    <property type="entry name" value="cAMP-binding domain-like"/>
    <property type="match status" value="1"/>
</dbReference>
<evidence type="ECO:0000256" key="2">
    <source>
        <dbReference type="ARBA" id="ARBA00023125"/>
    </source>
</evidence>
<dbReference type="GO" id="GO:0005829">
    <property type="term" value="C:cytosol"/>
    <property type="evidence" value="ECO:0007669"/>
    <property type="project" value="TreeGrafter"/>
</dbReference>
<evidence type="ECO:0000256" key="3">
    <source>
        <dbReference type="ARBA" id="ARBA00023163"/>
    </source>
</evidence>
<feature type="domain" description="HTH crp-type" evidence="5">
    <location>
        <begin position="154"/>
        <end position="222"/>
    </location>
</feature>
<evidence type="ECO:0000313" key="7">
    <source>
        <dbReference type="Proteomes" id="UP000295063"/>
    </source>
</evidence>
<dbReference type="RefSeq" id="WP_132083098.1">
    <property type="nucleotide sequence ID" value="NZ_SLUI01000017.1"/>
</dbReference>
<keyword evidence="1" id="KW-0805">Transcription regulation</keyword>
<accession>A0A4R1PQ39</accession>
<evidence type="ECO:0000259" key="4">
    <source>
        <dbReference type="PROSITE" id="PS50042"/>
    </source>
</evidence>
<sequence length="229" mass="26002">MKEMLPALKKTLLFAGIREEDLINMLACLQPKVCHYDKNETIALAGDGFECIGILVKGEAVVIKENAAGSRHVMTMLQPGDLFGEMVVYAANSAWPATVQAREASTVVFLDREKIIGERCQSCSWHRTLIHNLLRIISERAVMLNKKVEYLTIRGLRGKLSAFFLDQYKKQGRPDLQLLLNRNELADFLHVSRPSMSREMARMQEEGLITFQRQTVRILKLDALLKITD</sequence>
<dbReference type="PROSITE" id="PS50042">
    <property type="entry name" value="CNMP_BINDING_3"/>
    <property type="match status" value="1"/>
</dbReference>
<keyword evidence="7" id="KW-1185">Reference proteome</keyword>
<dbReference type="GO" id="GO:0003700">
    <property type="term" value="F:DNA-binding transcription factor activity"/>
    <property type="evidence" value="ECO:0007669"/>
    <property type="project" value="TreeGrafter"/>
</dbReference>
<dbReference type="Proteomes" id="UP000295063">
    <property type="component" value="Unassembled WGS sequence"/>
</dbReference>
<dbReference type="Gene3D" id="2.60.120.10">
    <property type="entry name" value="Jelly Rolls"/>
    <property type="match status" value="1"/>
</dbReference>
<dbReference type="Pfam" id="PF13545">
    <property type="entry name" value="HTH_Crp_2"/>
    <property type="match status" value="1"/>
</dbReference>
<dbReference type="SUPFAM" id="SSF46785">
    <property type="entry name" value="Winged helix' DNA-binding domain"/>
    <property type="match status" value="1"/>
</dbReference>
<evidence type="ECO:0000256" key="1">
    <source>
        <dbReference type="ARBA" id="ARBA00023015"/>
    </source>
</evidence>
<keyword evidence="2" id="KW-0238">DNA-binding</keyword>
<dbReference type="CDD" id="cd00038">
    <property type="entry name" value="CAP_ED"/>
    <property type="match status" value="1"/>
</dbReference>
<dbReference type="AlphaFoldDB" id="A0A4R1PQ39"/>
<organism evidence="6 7">
    <name type="scientific">Anaerospora hongkongensis</name>
    <dbReference type="NCBI Taxonomy" id="244830"/>
    <lineage>
        <taxon>Bacteria</taxon>
        <taxon>Bacillati</taxon>
        <taxon>Bacillota</taxon>
        <taxon>Negativicutes</taxon>
        <taxon>Selenomonadales</taxon>
        <taxon>Sporomusaceae</taxon>
        <taxon>Anaerospora</taxon>
    </lineage>
</organism>
<protein>
    <submittedName>
        <fullName evidence="6">CRP-like cAMP-binding protein</fullName>
    </submittedName>
</protein>
<dbReference type="SMART" id="SM00419">
    <property type="entry name" value="HTH_CRP"/>
    <property type="match status" value="1"/>
</dbReference>
<dbReference type="InterPro" id="IPR012318">
    <property type="entry name" value="HTH_CRP"/>
</dbReference>
<keyword evidence="3" id="KW-0804">Transcription</keyword>
<dbReference type="SMART" id="SM00100">
    <property type="entry name" value="cNMP"/>
    <property type="match status" value="1"/>
</dbReference>